<feature type="domain" description="TM7S3/TM198-like" evidence="8">
    <location>
        <begin position="45"/>
        <end position="239"/>
    </location>
</feature>
<keyword evidence="5 7" id="KW-0472">Membrane</keyword>
<feature type="transmembrane region" description="Helical" evidence="7">
    <location>
        <begin position="96"/>
        <end position="115"/>
    </location>
</feature>
<dbReference type="RefSeq" id="XP_032821390.1">
    <property type="nucleotide sequence ID" value="XM_032965499.1"/>
</dbReference>
<keyword evidence="4 7" id="KW-1133">Transmembrane helix</keyword>
<feature type="transmembrane region" description="Helical" evidence="7">
    <location>
        <begin position="174"/>
        <end position="194"/>
    </location>
</feature>
<comment type="similarity">
    <text evidence="2">Belongs to the TMEM198 family.</text>
</comment>
<dbReference type="PANTHER" id="PTHR31247:SF8">
    <property type="entry name" value="TRANSMEMBRANE PROTEIN 198B"/>
    <property type="match status" value="1"/>
</dbReference>
<proteinExistence type="inferred from homology"/>
<dbReference type="AlphaFoldDB" id="A0AAJ7X4X0"/>
<feature type="transmembrane region" description="Helical" evidence="7">
    <location>
        <begin position="148"/>
        <end position="167"/>
    </location>
</feature>
<comment type="subcellular location">
    <subcellularLocation>
        <location evidence="1">Membrane</location>
        <topology evidence="1">Multi-pass membrane protein</topology>
    </subcellularLocation>
</comment>
<sequence length="348" mass="37033">MTPRPFTPDPVSSFTPDAGVGNPGASRCDDMAVRTYEVVPAAIAATCCLFGLIYCFFGYRCFKAVMFLTGLLFGSLVIFLLCHKEQVFEARLGLEASAGVAVAIGLLCGLVTMLLRSVGLFVTGLTLGLLLASAALVVAEQFAHPPSAWVPAGALLGAGVVCALLALHWQKAVTVAATSALGAAAVTAAADYFAEGGAALAYAYERLHAARSEAPPCWYSWAVMAAWPVLALLGGVVQWRLTADGYSHSEVIIRHHRKRVPLKRIRQQDARKRVRGAAQPEATYRRKPCSVKRIDGDVLSPSYIRSVRDRQHGTSLSSLAAPPHAVVDVEFDSGSMVPLTAANRAARK</sequence>
<dbReference type="GO" id="GO:0090263">
    <property type="term" value="P:positive regulation of canonical Wnt signaling pathway"/>
    <property type="evidence" value="ECO:0007669"/>
    <property type="project" value="TreeGrafter"/>
</dbReference>
<dbReference type="KEGG" id="pmrn:116948628"/>
<reference evidence="10" key="1">
    <citation type="submission" date="2025-08" db="UniProtKB">
        <authorList>
            <consortium name="RefSeq"/>
        </authorList>
    </citation>
    <scope>IDENTIFICATION</scope>
    <source>
        <tissue evidence="10">Sperm</tissue>
    </source>
</reference>
<accession>A0AAJ7X4X0</accession>
<feature type="transmembrane region" description="Helical" evidence="7">
    <location>
        <begin position="64"/>
        <end position="81"/>
    </location>
</feature>
<dbReference type="Proteomes" id="UP001318040">
    <property type="component" value="Chromosome 34"/>
</dbReference>
<dbReference type="GO" id="GO:0031410">
    <property type="term" value="C:cytoplasmic vesicle"/>
    <property type="evidence" value="ECO:0007669"/>
    <property type="project" value="TreeGrafter"/>
</dbReference>
<dbReference type="PANTHER" id="PTHR31247">
    <property type="entry name" value="TRANSMEMBRANE PROTEIN 198 FAMILY MEMBER"/>
    <property type="match status" value="1"/>
</dbReference>
<evidence type="ECO:0000313" key="10">
    <source>
        <dbReference type="RefSeq" id="XP_032821390.1"/>
    </source>
</evidence>
<gene>
    <name evidence="10" type="primary">LOC116948628</name>
</gene>
<protein>
    <recommendedName>
        <fullName evidence="6">Transmembrane protein 198</fullName>
    </recommendedName>
</protein>
<keyword evidence="3 7" id="KW-0812">Transmembrane</keyword>
<dbReference type="InterPro" id="IPR040236">
    <property type="entry name" value="TMEM198"/>
</dbReference>
<keyword evidence="9" id="KW-1185">Reference proteome</keyword>
<evidence type="ECO:0000256" key="7">
    <source>
        <dbReference type="SAM" id="Phobius"/>
    </source>
</evidence>
<feature type="transmembrane region" description="Helical" evidence="7">
    <location>
        <begin position="120"/>
        <end position="142"/>
    </location>
</feature>
<dbReference type="GO" id="GO:0005886">
    <property type="term" value="C:plasma membrane"/>
    <property type="evidence" value="ECO:0007669"/>
    <property type="project" value="TreeGrafter"/>
</dbReference>
<dbReference type="InterPro" id="IPR025256">
    <property type="entry name" value="TM7S3/TM198-like_dom"/>
</dbReference>
<evidence type="ECO:0000259" key="8">
    <source>
        <dbReference type="Pfam" id="PF13886"/>
    </source>
</evidence>
<evidence type="ECO:0000256" key="2">
    <source>
        <dbReference type="ARBA" id="ARBA00006244"/>
    </source>
</evidence>
<evidence type="ECO:0000256" key="6">
    <source>
        <dbReference type="ARBA" id="ARBA00049737"/>
    </source>
</evidence>
<evidence type="ECO:0000313" key="9">
    <source>
        <dbReference type="Proteomes" id="UP001318040"/>
    </source>
</evidence>
<organism evidence="9 10">
    <name type="scientific">Petromyzon marinus</name>
    <name type="common">Sea lamprey</name>
    <dbReference type="NCBI Taxonomy" id="7757"/>
    <lineage>
        <taxon>Eukaryota</taxon>
        <taxon>Metazoa</taxon>
        <taxon>Chordata</taxon>
        <taxon>Craniata</taxon>
        <taxon>Vertebrata</taxon>
        <taxon>Cyclostomata</taxon>
        <taxon>Hyperoartia</taxon>
        <taxon>Petromyzontiformes</taxon>
        <taxon>Petromyzontidae</taxon>
        <taxon>Petromyzon</taxon>
    </lineage>
</organism>
<evidence type="ECO:0000256" key="4">
    <source>
        <dbReference type="ARBA" id="ARBA00022989"/>
    </source>
</evidence>
<evidence type="ECO:0000256" key="3">
    <source>
        <dbReference type="ARBA" id="ARBA00022692"/>
    </source>
</evidence>
<feature type="transmembrane region" description="Helical" evidence="7">
    <location>
        <begin position="38"/>
        <end position="57"/>
    </location>
</feature>
<feature type="transmembrane region" description="Helical" evidence="7">
    <location>
        <begin position="218"/>
        <end position="237"/>
    </location>
</feature>
<evidence type="ECO:0000256" key="5">
    <source>
        <dbReference type="ARBA" id="ARBA00023136"/>
    </source>
</evidence>
<evidence type="ECO:0000256" key="1">
    <source>
        <dbReference type="ARBA" id="ARBA00004141"/>
    </source>
</evidence>
<name>A0AAJ7X4X0_PETMA</name>
<dbReference type="Pfam" id="PF13886">
    <property type="entry name" value="TM7S3_TM198"/>
    <property type="match status" value="1"/>
</dbReference>